<accession>A0A9D1DXB1</accession>
<dbReference type="EMBL" id="DVHA01000161">
    <property type="protein sequence ID" value="HIR60885.1"/>
    <property type="molecule type" value="Genomic_DNA"/>
</dbReference>
<name>A0A9D1DXB1_9FIRM</name>
<feature type="non-terminal residue" evidence="2">
    <location>
        <position position="1"/>
    </location>
</feature>
<evidence type="ECO:0000313" key="2">
    <source>
        <dbReference type="EMBL" id="HIR60885.1"/>
    </source>
</evidence>
<gene>
    <name evidence="2" type="ORF">IAB37_04850</name>
</gene>
<evidence type="ECO:0000259" key="1">
    <source>
        <dbReference type="PROSITE" id="PS51063"/>
    </source>
</evidence>
<reference evidence="2" key="1">
    <citation type="submission" date="2020-10" db="EMBL/GenBank/DDBJ databases">
        <authorList>
            <person name="Gilroy R."/>
        </authorList>
    </citation>
    <scope>NUCLEOTIDE SEQUENCE</scope>
    <source>
        <strain evidence="2">CHK189-12415</strain>
    </source>
</reference>
<dbReference type="SUPFAM" id="SSF46785">
    <property type="entry name" value="Winged helix' DNA-binding domain"/>
    <property type="match status" value="1"/>
</dbReference>
<dbReference type="PROSITE" id="PS51063">
    <property type="entry name" value="HTH_CRP_2"/>
    <property type="match status" value="1"/>
</dbReference>
<dbReference type="InterPro" id="IPR012318">
    <property type="entry name" value="HTH_CRP"/>
</dbReference>
<dbReference type="Pfam" id="PF13545">
    <property type="entry name" value="HTH_Crp_2"/>
    <property type="match status" value="1"/>
</dbReference>
<dbReference type="Gene3D" id="1.10.10.10">
    <property type="entry name" value="Winged helix-like DNA-binding domain superfamily/Winged helix DNA-binding domain"/>
    <property type="match status" value="1"/>
</dbReference>
<sequence>KLTHDQIARYMGSAREVVSRMLRYFTSEGIVRVSRGTVEVIDKKKLRSLAGREK</sequence>
<reference evidence="2" key="2">
    <citation type="journal article" date="2021" name="PeerJ">
        <title>Extensive microbial diversity within the chicken gut microbiome revealed by metagenomics and culture.</title>
        <authorList>
            <person name="Gilroy R."/>
            <person name="Ravi A."/>
            <person name="Getino M."/>
            <person name="Pursley I."/>
            <person name="Horton D.L."/>
            <person name="Alikhan N.F."/>
            <person name="Baker D."/>
            <person name="Gharbi K."/>
            <person name="Hall N."/>
            <person name="Watson M."/>
            <person name="Adriaenssens E.M."/>
            <person name="Foster-Nyarko E."/>
            <person name="Jarju S."/>
            <person name="Secka A."/>
            <person name="Antonio M."/>
            <person name="Oren A."/>
            <person name="Chaudhuri R.R."/>
            <person name="La Ragione R."/>
            <person name="Hildebrand F."/>
            <person name="Pallen M.J."/>
        </authorList>
    </citation>
    <scope>NUCLEOTIDE SEQUENCE</scope>
    <source>
        <strain evidence="2">CHK189-12415</strain>
    </source>
</reference>
<dbReference type="Proteomes" id="UP000824241">
    <property type="component" value="Unassembled WGS sequence"/>
</dbReference>
<feature type="domain" description="HTH crp-type" evidence="1">
    <location>
        <begin position="1"/>
        <end position="44"/>
    </location>
</feature>
<comment type="caution">
    <text evidence="2">The sequence shown here is derived from an EMBL/GenBank/DDBJ whole genome shotgun (WGS) entry which is preliminary data.</text>
</comment>
<dbReference type="SMART" id="SM00419">
    <property type="entry name" value="HTH_CRP"/>
    <property type="match status" value="1"/>
</dbReference>
<dbReference type="AlphaFoldDB" id="A0A9D1DXB1"/>
<dbReference type="InterPro" id="IPR036388">
    <property type="entry name" value="WH-like_DNA-bd_sf"/>
</dbReference>
<proteinExistence type="predicted"/>
<organism evidence="2 3">
    <name type="scientific">Candidatus Faecivivens stercoravium</name>
    <dbReference type="NCBI Taxonomy" id="2840803"/>
    <lineage>
        <taxon>Bacteria</taxon>
        <taxon>Bacillati</taxon>
        <taxon>Bacillota</taxon>
        <taxon>Clostridia</taxon>
        <taxon>Eubacteriales</taxon>
        <taxon>Oscillospiraceae</taxon>
        <taxon>Oscillospiraceae incertae sedis</taxon>
        <taxon>Candidatus Faecivivens</taxon>
    </lineage>
</organism>
<evidence type="ECO:0000313" key="3">
    <source>
        <dbReference type="Proteomes" id="UP000824241"/>
    </source>
</evidence>
<dbReference type="InterPro" id="IPR036390">
    <property type="entry name" value="WH_DNA-bd_sf"/>
</dbReference>
<dbReference type="GO" id="GO:0006355">
    <property type="term" value="P:regulation of DNA-templated transcription"/>
    <property type="evidence" value="ECO:0007669"/>
    <property type="project" value="InterPro"/>
</dbReference>
<protein>
    <submittedName>
        <fullName evidence="2">Winged helix-turn-helix domain-containing protein</fullName>
    </submittedName>
</protein>
<dbReference type="GO" id="GO:0003677">
    <property type="term" value="F:DNA binding"/>
    <property type="evidence" value="ECO:0007669"/>
    <property type="project" value="InterPro"/>
</dbReference>